<keyword evidence="1" id="KW-1133">Transmembrane helix</keyword>
<dbReference type="InterPro" id="IPR013783">
    <property type="entry name" value="Ig-like_fold"/>
</dbReference>
<proteinExistence type="predicted"/>
<dbReference type="EMBL" id="CP011070">
    <property type="protein sequence ID" value="AJW70206.1"/>
    <property type="molecule type" value="Genomic_DNA"/>
</dbReference>
<reference evidence="2 3" key="2">
    <citation type="journal article" date="2016" name="ISME J.">
        <title>Physiological and genomic characterization of two novel marine thaumarchaeal strains indicates niche differentiation.</title>
        <authorList>
            <person name="Bayer B."/>
            <person name="Vojvoda J."/>
            <person name="Offre P."/>
            <person name="Alves R.J."/>
            <person name="Elisabeth N.H."/>
            <person name="Garcia J.A."/>
            <person name="Volland J.M."/>
            <person name="Srivastava A."/>
            <person name="Schleper C."/>
            <person name="Herndl G.J."/>
        </authorList>
    </citation>
    <scope>NUCLEOTIDE SEQUENCE [LARGE SCALE GENOMIC DNA]</scope>
    <source>
        <strain evidence="2 3">NF5</strain>
    </source>
</reference>
<keyword evidence="3" id="KW-1185">Reference proteome</keyword>
<dbReference type="KEGG" id="nin:NADRNF5_0510"/>
<organism evidence="2 3">
    <name type="scientific">Nitrosopumilus adriaticus</name>
    <dbReference type="NCBI Taxonomy" id="1580092"/>
    <lineage>
        <taxon>Archaea</taxon>
        <taxon>Nitrososphaerota</taxon>
        <taxon>Nitrososphaeria</taxon>
        <taxon>Nitrosopumilales</taxon>
        <taxon>Nitrosopumilaceae</taxon>
        <taxon>Nitrosopumilus</taxon>
    </lineage>
</organism>
<dbReference type="Pfam" id="PF22352">
    <property type="entry name" value="K319L-like_PKD"/>
    <property type="match status" value="1"/>
</dbReference>
<keyword evidence="1" id="KW-0472">Membrane</keyword>
<dbReference type="Proteomes" id="UP000032408">
    <property type="component" value="Chromosome"/>
</dbReference>
<dbReference type="Gene3D" id="2.60.40.10">
    <property type="entry name" value="Immunoglobulins"/>
    <property type="match status" value="1"/>
</dbReference>
<evidence type="ECO:0008006" key="4">
    <source>
        <dbReference type="Google" id="ProtNLM"/>
    </source>
</evidence>
<evidence type="ECO:0000313" key="2">
    <source>
        <dbReference type="EMBL" id="AJW70206.1"/>
    </source>
</evidence>
<feature type="transmembrane region" description="Helical" evidence="1">
    <location>
        <begin position="6"/>
        <end position="24"/>
    </location>
</feature>
<keyword evidence="1" id="KW-0812">Transmembrane</keyword>
<dbReference type="HOGENOM" id="CLU_1032902_0_0_2"/>
<protein>
    <recommendedName>
        <fullName evidence="4">PKD domain-containing protein</fullName>
    </recommendedName>
</protein>
<dbReference type="OrthoDB" id="178051at2157"/>
<evidence type="ECO:0000256" key="1">
    <source>
        <dbReference type="SAM" id="Phobius"/>
    </source>
</evidence>
<dbReference type="GeneID" id="24819755"/>
<accession>A0A0D5C0F2</accession>
<dbReference type="AlphaFoldDB" id="A0A0D5C0F2"/>
<sequence>MALSNNVSWGIIMFGTMLLIFYLVSIMDLHIEFIENIDKAMMNENIIKLTSLKISNLTADTGNDTISFKFNSTGTNKFWDFERFDLFVIYNATIDDAETLVTDKMNFTDTGDTACCPPIGDWDISILNDTRDPKIINEGETGYVRAGLSNNMSSGTLIVNFVTDNGVTTHSFYKPNQYPIADAGDDYTESALSSACNHPLDGSGSYDPEGDSLTYSWNVLSGTVISIADDSAETTTFLGNCLADVVVFELTVSDSIPKTKSDTVTITLS</sequence>
<gene>
    <name evidence="2" type="ORF">NADRNF5_0510</name>
</gene>
<dbReference type="STRING" id="1580092.NADRNF5_0510"/>
<dbReference type="RefSeq" id="WP_048115365.1">
    <property type="nucleotide sequence ID" value="NZ_CP011070.1"/>
</dbReference>
<name>A0A0D5C0F2_9ARCH</name>
<evidence type="ECO:0000313" key="3">
    <source>
        <dbReference type="Proteomes" id="UP000032408"/>
    </source>
</evidence>
<reference evidence="3" key="1">
    <citation type="submission" date="2015-03" db="EMBL/GenBank/DDBJ databases">
        <title>Characterization of two novel Thaumarchaeota isolated from the Northern Adriatic Sea.</title>
        <authorList>
            <person name="Bayer B."/>
            <person name="Vojvoda J."/>
            <person name="Offre P."/>
            <person name="Srivastava A."/>
            <person name="Elisabeth N."/>
            <person name="Garcia J.A.L."/>
            <person name="Schleper C."/>
            <person name="Herndl G.J."/>
        </authorList>
    </citation>
    <scope>NUCLEOTIDE SEQUENCE [LARGE SCALE GENOMIC DNA]</scope>
    <source>
        <strain evidence="3">NF5</strain>
    </source>
</reference>